<protein>
    <recommendedName>
        <fullName evidence="4">SWFGD domain-containing protein</fullName>
    </recommendedName>
</protein>
<feature type="compositionally biased region" description="Basic and acidic residues" evidence="1">
    <location>
        <begin position="9"/>
        <end position="39"/>
    </location>
</feature>
<evidence type="ECO:0000256" key="1">
    <source>
        <dbReference type="SAM" id="MobiDB-lite"/>
    </source>
</evidence>
<reference evidence="2" key="1">
    <citation type="submission" date="2018-07" db="EMBL/GenBank/DDBJ databases">
        <title>Complete genome sequence of Sphingomonas bisphenolicum strain AO1, a bisphenol A degradative bacterium isolated from Japanese farm field.</title>
        <authorList>
            <person name="Murakami M."/>
            <person name="Koh M."/>
            <person name="Koba S."/>
            <person name="Matsumura Y."/>
        </authorList>
    </citation>
    <scope>NUCLEOTIDE SEQUENCE</scope>
    <source>
        <strain evidence="2">AO1</strain>
    </source>
</reference>
<feature type="region of interest" description="Disordered" evidence="1">
    <location>
        <begin position="267"/>
        <end position="319"/>
    </location>
</feature>
<feature type="compositionally biased region" description="Basic and acidic residues" evidence="1">
    <location>
        <begin position="51"/>
        <end position="75"/>
    </location>
</feature>
<gene>
    <name evidence="2" type="ORF">SBA_ch1_17440</name>
</gene>
<dbReference type="EMBL" id="AP018817">
    <property type="protein sequence ID" value="BBF69544.1"/>
    <property type="molecule type" value="Genomic_DNA"/>
</dbReference>
<proteinExistence type="predicted"/>
<accession>A0ABN5WBA4</accession>
<dbReference type="InterPro" id="IPR047800">
    <property type="entry name" value="SWFGD_dom"/>
</dbReference>
<dbReference type="InterPro" id="IPR018684">
    <property type="entry name" value="DUF2171"/>
</dbReference>
<dbReference type="Proteomes" id="UP001059971">
    <property type="component" value="Chromosome 1"/>
</dbReference>
<feature type="region of interest" description="Disordered" evidence="1">
    <location>
        <begin position="1"/>
        <end position="154"/>
    </location>
</feature>
<name>A0ABN5WBA4_9SPHN</name>
<evidence type="ECO:0000313" key="3">
    <source>
        <dbReference type="Proteomes" id="UP001059971"/>
    </source>
</evidence>
<keyword evidence="3" id="KW-1185">Reference proteome</keyword>
<feature type="compositionally biased region" description="Basic and acidic residues" evidence="1">
    <location>
        <begin position="273"/>
        <end position="291"/>
    </location>
</feature>
<dbReference type="NCBIfam" id="NF033157">
    <property type="entry name" value="SWFGD_domain"/>
    <property type="match status" value="1"/>
</dbReference>
<feature type="compositionally biased region" description="Basic and acidic residues" evidence="1">
    <location>
        <begin position="83"/>
        <end position="104"/>
    </location>
</feature>
<feature type="compositionally biased region" description="Low complexity" evidence="1">
    <location>
        <begin position="294"/>
        <end position="319"/>
    </location>
</feature>
<evidence type="ECO:0008006" key="4">
    <source>
        <dbReference type="Google" id="ProtNLM"/>
    </source>
</evidence>
<sequence length="319" mass="36573">MGYQGGRRYGGEDRYGSNWDRGGDRYRRPGDYGRDDRGYRYGTRGQFGGPDYRRPPSDYDPEDRGFFDRAGDEVRSWFGDEEAERRREYDEYYNRPYGDPRDQSSRLGYASAARSDYLPNRGFAPYSGERSGYGNEDHGNRVYGYGPQQDYGAHHDSNYQAWRQQRVDELDRDYAEYQREHRDRFNSEFGSWRTRRGEQRQAISQVREHHEVVGSDGEHVGTVDKLRGDRIILTKSDSDAGGVHHSVPSSWIKSVDATKVTLEKTAEQAQHAWRTEREQNALFGDRDRDQDGWSSGSASSGSGSSSGSSSASYSGTRYR</sequence>
<dbReference type="Pfam" id="PF09939">
    <property type="entry name" value="DUF2171"/>
    <property type="match status" value="1"/>
</dbReference>
<evidence type="ECO:0000313" key="2">
    <source>
        <dbReference type="EMBL" id="BBF69544.1"/>
    </source>
</evidence>
<organism evidence="2 3">
    <name type="scientific">Sphingomonas bisphenolicum</name>
    <dbReference type="NCBI Taxonomy" id="296544"/>
    <lineage>
        <taxon>Bacteria</taxon>
        <taxon>Pseudomonadati</taxon>
        <taxon>Pseudomonadota</taxon>
        <taxon>Alphaproteobacteria</taxon>
        <taxon>Sphingomonadales</taxon>
        <taxon>Sphingomonadaceae</taxon>
        <taxon>Sphingomonas</taxon>
    </lineage>
</organism>
<dbReference type="RefSeq" id="WP_261936577.1">
    <property type="nucleotide sequence ID" value="NZ_AP018817.1"/>
</dbReference>